<proteinExistence type="predicted"/>
<evidence type="ECO:0000313" key="3">
    <source>
        <dbReference type="Proteomes" id="UP000176451"/>
    </source>
</evidence>
<keyword evidence="1" id="KW-0812">Transmembrane</keyword>
<dbReference type="AlphaFoldDB" id="A0A1F5EDK1"/>
<gene>
    <name evidence="2" type="ORF">A3F08_00245</name>
</gene>
<dbReference type="STRING" id="1797469.A3F08_00245"/>
<evidence type="ECO:0008006" key="4">
    <source>
        <dbReference type="Google" id="ProtNLM"/>
    </source>
</evidence>
<sequence>MKKIDPVIAIILGIIVIVVIGIVVTYNASPEPNTKTYSSSDQNRPKLQIEEKDFDFGKMKVTDIKSKEIKIKNNGNEPAVLKNFTTSCNCTFIELEINGQKSPKFSMHSKEVWQKELDAGQEGTIIVSYQPSLMPVQGKVSRSAYFKTNDPENPEISINITAFIE</sequence>
<dbReference type="EMBL" id="MEZV01000057">
    <property type="protein sequence ID" value="OGD65445.1"/>
    <property type="molecule type" value="Genomic_DNA"/>
</dbReference>
<dbReference type="InterPro" id="IPR013783">
    <property type="entry name" value="Ig-like_fold"/>
</dbReference>
<dbReference type="InterPro" id="IPR011467">
    <property type="entry name" value="DUF1573"/>
</dbReference>
<dbReference type="Proteomes" id="UP000176451">
    <property type="component" value="Unassembled WGS sequence"/>
</dbReference>
<comment type="caution">
    <text evidence="2">The sequence shown here is derived from an EMBL/GenBank/DDBJ whole genome shotgun (WGS) entry which is preliminary data.</text>
</comment>
<dbReference type="Gene3D" id="2.60.40.10">
    <property type="entry name" value="Immunoglobulins"/>
    <property type="match status" value="1"/>
</dbReference>
<keyword evidence="1" id="KW-1133">Transmembrane helix</keyword>
<dbReference type="PANTHER" id="PTHR37833">
    <property type="entry name" value="LIPOPROTEIN-RELATED"/>
    <property type="match status" value="1"/>
</dbReference>
<name>A0A1F5EDK1_9BACT</name>
<accession>A0A1F5EDK1</accession>
<evidence type="ECO:0000313" key="2">
    <source>
        <dbReference type="EMBL" id="OGD65445.1"/>
    </source>
</evidence>
<reference evidence="2 3" key="1">
    <citation type="journal article" date="2016" name="Nat. Commun.">
        <title>Thousands of microbial genomes shed light on interconnected biogeochemical processes in an aquifer system.</title>
        <authorList>
            <person name="Anantharaman K."/>
            <person name="Brown C.T."/>
            <person name="Hug L.A."/>
            <person name="Sharon I."/>
            <person name="Castelle C.J."/>
            <person name="Probst A.J."/>
            <person name="Thomas B.C."/>
            <person name="Singh A."/>
            <person name="Wilkins M.J."/>
            <person name="Karaoz U."/>
            <person name="Brodie E.L."/>
            <person name="Williams K.H."/>
            <person name="Hubbard S.S."/>
            <person name="Banfield J.F."/>
        </authorList>
    </citation>
    <scope>NUCLEOTIDE SEQUENCE [LARGE SCALE GENOMIC DNA]</scope>
</reference>
<evidence type="ECO:0000256" key="1">
    <source>
        <dbReference type="SAM" id="Phobius"/>
    </source>
</evidence>
<organism evidence="2 3">
    <name type="scientific">Candidatus Berkelbacteria bacterium RIFCSPHIGHO2_12_FULL_36_9</name>
    <dbReference type="NCBI Taxonomy" id="1797469"/>
    <lineage>
        <taxon>Bacteria</taxon>
        <taxon>Candidatus Berkelbacteria</taxon>
    </lineage>
</organism>
<protein>
    <recommendedName>
        <fullName evidence="4">DUF1573 domain-containing protein</fullName>
    </recommendedName>
</protein>
<dbReference type="Pfam" id="PF07610">
    <property type="entry name" value="DUF1573"/>
    <property type="match status" value="1"/>
</dbReference>
<dbReference type="PANTHER" id="PTHR37833:SF1">
    <property type="entry name" value="SIGNAL PEPTIDE PROTEIN"/>
    <property type="match status" value="1"/>
</dbReference>
<feature type="transmembrane region" description="Helical" evidence="1">
    <location>
        <begin position="7"/>
        <end position="26"/>
    </location>
</feature>
<keyword evidence="1" id="KW-0472">Membrane</keyword>